<keyword evidence="1" id="KW-0732">Signal</keyword>
<dbReference type="GO" id="GO:0016491">
    <property type="term" value="F:oxidoreductase activity"/>
    <property type="evidence" value="ECO:0007669"/>
    <property type="project" value="UniProtKB-KW"/>
</dbReference>
<dbReference type="SUPFAM" id="SSF52833">
    <property type="entry name" value="Thioredoxin-like"/>
    <property type="match status" value="1"/>
</dbReference>
<dbReference type="InterPro" id="IPR001853">
    <property type="entry name" value="DSBA-like_thioredoxin_dom"/>
</dbReference>
<dbReference type="InterPro" id="IPR013766">
    <property type="entry name" value="Thioredoxin_domain"/>
</dbReference>
<dbReference type="CDD" id="cd03023">
    <property type="entry name" value="DsbA_Com1_like"/>
    <property type="match status" value="1"/>
</dbReference>
<proteinExistence type="predicted"/>
<dbReference type="Pfam" id="PF01323">
    <property type="entry name" value="DSBA"/>
    <property type="match status" value="1"/>
</dbReference>
<keyword evidence="3" id="KW-1015">Disulfide bond</keyword>
<accession>A0A1E3M1C5</accession>
<reference evidence="6 7" key="1">
    <citation type="submission" date="2016-08" db="EMBL/GenBank/DDBJ databases">
        <title>Draft genome of the agarase producing Sphingomonas sp. MCT13.</title>
        <authorList>
            <person name="D'Andrea M.M."/>
            <person name="Rossolini G.M."/>
            <person name="Thaller M.C."/>
        </authorList>
    </citation>
    <scope>NUCLEOTIDE SEQUENCE [LARGE SCALE GENOMIC DNA]</scope>
    <source>
        <strain evidence="6 7">MCT13</strain>
    </source>
</reference>
<dbReference type="InterPro" id="IPR036249">
    <property type="entry name" value="Thioredoxin-like_sf"/>
</dbReference>
<evidence type="ECO:0000256" key="3">
    <source>
        <dbReference type="ARBA" id="ARBA00023157"/>
    </source>
</evidence>
<keyword evidence="7" id="KW-1185">Reference proteome</keyword>
<dbReference type="PROSITE" id="PS51352">
    <property type="entry name" value="THIOREDOXIN_2"/>
    <property type="match status" value="1"/>
</dbReference>
<name>A0A1E3M1C5_9SPHN</name>
<organism evidence="6 7">
    <name type="scientific">Sphingomonas turrisvirgatae</name>
    <dbReference type="NCBI Taxonomy" id="1888892"/>
    <lineage>
        <taxon>Bacteria</taxon>
        <taxon>Pseudomonadati</taxon>
        <taxon>Pseudomonadota</taxon>
        <taxon>Alphaproteobacteria</taxon>
        <taxon>Sphingomonadales</taxon>
        <taxon>Sphingomonadaceae</taxon>
        <taxon>Sphingomonas</taxon>
    </lineage>
</organism>
<evidence type="ECO:0000259" key="5">
    <source>
        <dbReference type="PROSITE" id="PS51352"/>
    </source>
</evidence>
<protein>
    <submittedName>
        <fullName evidence="6">Disulfide bond formation protein DsbA</fullName>
    </submittedName>
</protein>
<sequence>MVKSPLALAGLLVVSAALGGGTVLGVQALRGGQGASDKAAIGSIVRDYVLEHPEILPEAMQRLQSRETGKAVASSRSAIFEPYAAAWEGNPQGDVTVAVMMDYACGYCRASLPEIAKLIAEDPKVRVVYRELPVLSEASRVAARWGLAAAEQGKFKPFHTALYSSGGQLDEASIAAAAASAGLDQAKAQATVASPRADAEIAKNLEVASKLGVTGTPSWVIGDRVISGMVPYETLKEAVAAARATRS</sequence>
<dbReference type="InterPro" id="IPR041205">
    <property type="entry name" value="ScsC_N"/>
</dbReference>
<dbReference type="OrthoDB" id="9780147at2"/>
<keyword evidence="2" id="KW-0560">Oxidoreductase</keyword>
<dbReference type="Gene3D" id="3.40.30.10">
    <property type="entry name" value="Glutaredoxin"/>
    <property type="match status" value="1"/>
</dbReference>
<dbReference type="Proteomes" id="UP000094487">
    <property type="component" value="Unassembled WGS sequence"/>
</dbReference>
<dbReference type="EMBL" id="MDDS01000003">
    <property type="protein sequence ID" value="ODP39773.1"/>
    <property type="molecule type" value="Genomic_DNA"/>
</dbReference>
<dbReference type="PANTHER" id="PTHR13887">
    <property type="entry name" value="GLUTATHIONE S-TRANSFERASE KAPPA"/>
    <property type="match status" value="1"/>
</dbReference>
<dbReference type="AlphaFoldDB" id="A0A1E3M1C5"/>
<dbReference type="Pfam" id="PF18312">
    <property type="entry name" value="ScsC_N"/>
    <property type="match status" value="1"/>
</dbReference>
<gene>
    <name evidence="6" type="ORF">BFL28_08520</name>
</gene>
<comment type="caution">
    <text evidence="6">The sequence shown here is derived from an EMBL/GenBank/DDBJ whole genome shotgun (WGS) entry which is preliminary data.</text>
</comment>
<dbReference type="STRING" id="1888892.BFL28_08520"/>
<evidence type="ECO:0000256" key="1">
    <source>
        <dbReference type="ARBA" id="ARBA00022729"/>
    </source>
</evidence>
<keyword evidence="4" id="KW-0676">Redox-active center</keyword>
<evidence type="ECO:0000313" key="7">
    <source>
        <dbReference type="Proteomes" id="UP000094487"/>
    </source>
</evidence>
<feature type="domain" description="Thioredoxin" evidence="5">
    <location>
        <begin position="50"/>
        <end position="244"/>
    </location>
</feature>
<dbReference type="PANTHER" id="PTHR13887:SF14">
    <property type="entry name" value="DISULFIDE BOND FORMATION PROTEIN D"/>
    <property type="match status" value="1"/>
</dbReference>
<evidence type="ECO:0000256" key="2">
    <source>
        <dbReference type="ARBA" id="ARBA00023002"/>
    </source>
</evidence>
<evidence type="ECO:0000256" key="4">
    <source>
        <dbReference type="ARBA" id="ARBA00023284"/>
    </source>
</evidence>
<evidence type="ECO:0000313" key="6">
    <source>
        <dbReference type="EMBL" id="ODP39773.1"/>
    </source>
</evidence>